<protein>
    <submittedName>
        <fullName evidence="1">Uncharacterized protein</fullName>
    </submittedName>
</protein>
<dbReference type="AlphaFoldDB" id="L8FZ68"/>
<proteinExistence type="predicted"/>
<dbReference type="STRING" id="658429.L8FZ68"/>
<evidence type="ECO:0000313" key="1">
    <source>
        <dbReference type="EMBL" id="ELR06122.1"/>
    </source>
</evidence>
<dbReference type="InParanoid" id="L8FZ68"/>
<dbReference type="Proteomes" id="UP000011064">
    <property type="component" value="Unassembled WGS sequence"/>
</dbReference>
<keyword evidence="2" id="KW-1185">Reference proteome</keyword>
<dbReference type="HOGENOM" id="CLU_1384701_0_0_1"/>
<organism evidence="1 2">
    <name type="scientific">Pseudogymnoascus destructans (strain ATCC MYA-4855 / 20631-21)</name>
    <name type="common">Bat white-nose syndrome fungus</name>
    <name type="synonym">Geomyces destructans</name>
    <dbReference type="NCBI Taxonomy" id="658429"/>
    <lineage>
        <taxon>Eukaryota</taxon>
        <taxon>Fungi</taxon>
        <taxon>Dikarya</taxon>
        <taxon>Ascomycota</taxon>
        <taxon>Pezizomycotina</taxon>
        <taxon>Leotiomycetes</taxon>
        <taxon>Thelebolales</taxon>
        <taxon>Thelebolaceae</taxon>
        <taxon>Pseudogymnoascus</taxon>
    </lineage>
</organism>
<reference evidence="2" key="1">
    <citation type="submission" date="2010-09" db="EMBL/GenBank/DDBJ databases">
        <title>The genome sequence of Geomyces destructans 20631-21.</title>
        <authorList>
            <consortium name="The Broad Institute Genome Sequencing Platform"/>
            <person name="Cuomo C.A."/>
            <person name="Blehert D.S."/>
            <person name="Lorch J.M."/>
            <person name="Young S.K."/>
            <person name="Zeng Q."/>
            <person name="Gargeya S."/>
            <person name="Fitzgerald M."/>
            <person name="Haas B."/>
            <person name="Abouelleil A."/>
            <person name="Alvarado L."/>
            <person name="Arachchi H.M."/>
            <person name="Berlin A."/>
            <person name="Brown A."/>
            <person name="Chapman S.B."/>
            <person name="Chen Z."/>
            <person name="Dunbar C."/>
            <person name="Freedman E."/>
            <person name="Gearin G."/>
            <person name="Gellesch M."/>
            <person name="Goldberg J."/>
            <person name="Griggs A."/>
            <person name="Gujja S."/>
            <person name="Heiman D."/>
            <person name="Howarth C."/>
            <person name="Larson L."/>
            <person name="Lui A."/>
            <person name="MacDonald P.J.P."/>
            <person name="Montmayeur A."/>
            <person name="Murphy C."/>
            <person name="Neiman D."/>
            <person name="Pearson M."/>
            <person name="Priest M."/>
            <person name="Roberts A."/>
            <person name="Saif S."/>
            <person name="Shea T."/>
            <person name="Shenoy N."/>
            <person name="Sisk P."/>
            <person name="Stolte C."/>
            <person name="Sykes S."/>
            <person name="Wortman J."/>
            <person name="Nusbaum C."/>
            <person name="Birren B."/>
        </authorList>
    </citation>
    <scope>NUCLEOTIDE SEQUENCE [LARGE SCALE GENOMIC DNA]</scope>
    <source>
        <strain evidence="2">ATCC MYA-4855 / 20631-21</strain>
    </source>
</reference>
<dbReference type="EMBL" id="GL573194">
    <property type="protein sequence ID" value="ELR06122.1"/>
    <property type="molecule type" value="Genomic_DNA"/>
</dbReference>
<name>L8FZ68_PSED2</name>
<gene>
    <name evidence="1" type="ORF">GMDG_01996</name>
</gene>
<dbReference type="VEuPathDB" id="FungiDB:GMDG_01996"/>
<evidence type="ECO:0000313" key="2">
    <source>
        <dbReference type="Proteomes" id="UP000011064"/>
    </source>
</evidence>
<accession>L8FZ68</accession>
<dbReference type="OrthoDB" id="5424209at2759"/>
<sequence>MAVKLKLFSIEWDWMCVQNLYQRGFPEAAEDISMQTRDTDTTRWQEAVDYIYEMVKDAAAHKFSDIDDIERPTVIVFVAPGSLAHWAEVEAQIHQTIEAVPFEGDVEIALEILPSFNVPSTGPSTADTPTTSKHPRLLSSQQEIHAPIDMVMRHCRYRGKNRWDHHSSLVHTNVTFYLPFLSATIRSFLVRKRSETP</sequence>